<dbReference type="Proteomes" id="UP001558613">
    <property type="component" value="Unassembled WGS sequence"/>
</dbReference>
<evidence type="ECO:0000313" key="2">
    <source>
        <dbReference type="EMBL" id="KAL1269376.1"/>
    </source>
</evidence>
<gene>
    <name evidence="2" type="ORF">QQF64_031665</name>
</gene>
<keyword evidence="3" id="KW-1185">Reference proteome</keyword>
<dbReference type="EMBL" id="JAYMGO010000008">
    <property type="protein sequence ID" value="KAL1269376.1"/>
    <property type="molecule type" value="Genomic_DNA"/>
</dbReference>
<protein>
    <submittedName>
        <fullName evidence="2">Uncharacterized protein</fullName>
    </submittedName>
</protein>
<sequence length="91" mass="9584">MNHSSEASFHSLGLISEPGGPKLCLLAAAELSSPLMGLDTQNTLDLLKKHYASRTNDPYGVITSTNTSSAQRESTESSHAPEAGICVAVRI</sequence>
<accession>A0ABR3MXQ9</accession>
<feature type="compositionally biased region" description="Polar residues" evidence="1">
    <location>
        <begin position="62"/>
        <end position="72"/>
    </location>
</feature>
<name>A0ABR3MXQ9_9TELE</name>
<organism evidence="2 3">
    <name type="scientific">Cirrhinus molitorella</name>
    <name type="common">mud carp</name>
    <dbReference type="NCBI Taxonomy" id="172907"/>
    <lineage>
        <taxon>Eukaryota</taxon>
        <taxon>Metazoa</taxon>
        <taxon>Chordata</taxon>
        <taxon>Craniata</taxon>
        <taxon>Vertebrata</taxon>
        <taxon>Euteleostomi</taxon>
        <taxon>Actinopterygii</taxon>
        <taxon>Neopterygii</taxon>
        <taxon>Teleostei</taxon>
        <taxon>Ostariophysi</taxon>
        <taxon>Cypriniformes</taxon>
        <taxon>Cyprinidae</taxon>
        <taxon>Labeoninae</taxon>
        <taxon>Labeonini</taxon>
        <taxon>Cirrhinus</taxon>
    </lineage>
</organism>
<feature type="region of interest" description="Disordered" evidence="1">
    <location>
        <begin position="56"/>
        <end position="83"/>
    </location>
</feature>
<evidence type="ECO:0000313" key="3">
    <source>
        <dbReference type="Proteomes" id="UP001558613"/>
    </source>
</evidence>
<proteinExistence type="predicted"/>
<evidence type="ECO:0000256" key="1">
    <source>
        <dbReference type="SAM" id="MobiDB-lite"/>
    </source>
</evidence>
<comment type="caution">
    <text evidence="2">The sequence shown here is derived from an EMBL/GenBank/DDBJ whole genome shotgun (WGS) entry which is preliminary data.</text>
</comment>
<reference evidence="2 3" key="1">
    <citation type="submission" date="2023-09" db="EMBL/GenBank/DDBJ databases">
        <authorList>
            <person name="Wang M."/>
        </authorList>
    </citation>
    <scope>NUCLEOTIDE SEQUENCE [LARGE SCALE GENOMIC DNA]</scope>
    <source>
        <strain evidence="2">GT-2023</strain>
        <tissue evidence="2">Liver</tissue>
    </source>
</reference>